<comment type="caution">
    <text evidence="8">The sequence shown here is derived from an EMBL/GenBank/DDBJ whole genome shotgun (WGS) entry which is preliminary data.</text>
</comment>
<evidence type="ECO:0000256" key="3">
    <source>
        <dbReference type="ARBA" id="ARBA00022723"/>
    </source>
</evidence>
<dbReference type="GO" id="GO:0004089">
    <property type="term" value="F:carbonate dehydratase activity"/>
    <property type="evidence" value="ECO:0007669"/>
    <property type="project" value="UniProtKB-EC"/>
</dbReference>
<dbReference type="InterPro" id="IPR001765">
    <property type="entry name" value="Carbonic_anhydrase"/>
</dbReference>
<feature type="binding site" evidence="7">
    <location>
        <position position="148"/>
    </location>
    <ligand>
        <name>Zn(2+)</name>
        <dbReference type="ChEBI" id="CHEBI:29105"/>
    </ligand>
</feature>
<dbReference type="PROSITE" id="PS51318">
    <property type="entry name" value="TAT"/>
    <property type="match status" value="1"/>
</dbReference>
<evidence type="ECO:0000256" key="6">
    <source>
        <dbReference type="ARBA" id="ARBA00048348"/>
    </source>
</evidence>
<name>A0A7Y9QZH2_9BURK</name>
<protein>
    <recommendedName>
        <fullName evidence="2">carbonic anhydrase</fullName>
        <ecNumber evidence="2">4.2.1.1</ecNumber>
    </recommendedName>
</protein>
<dbReference type="InterPro" id="IPR006311">
    <property type="entry name" value="TAT_signal"/>
</dbReference>
<dbReference type="InterPro" id="IPR036874">
    <property type="entry name" value="Carbonic_anhydrase_sf"/>
</dbReference>
<sequence length="244" mass="25467">MHPHPHPRRGFLSAAGAITAAGFVGTASAKDGPSAQACMVYNADRQKMVTPDDALKLLKDGNDRFVNGQSVNCDLMAQVKATGNGQAPFAAVVGCIDSRVPPELVFDQRIGDIFAARIAGNFVNTDIIGSLEFATKLAGAKLIVVLGHTECGAVKGAVDNAKLGNLTATLANITPSVAKVQGIDGPRNSKNKKLVQAAADQNAQDAARMLTDRSEVLRELVAGGALKIVSAMHDVHTGRISWFG</sequence>
<comment type="similarity">
    <text evidence="1">Belongs to the beta-class carbonic anhydrase family.</text>
</comment>
<evidence type="ECO:0000313" key="9">
    <source>
        <dbReference type="Proteomes" id="UP000518288"/>
    </source>
</evidence>
<evidence type="ECO:0000256" key="5">
    <source>
        <dbReference type="ARBA" id="ARBA00023239"/>
    </source>
</evidence>
<gene>
    <name evidence="8" type="ORF">BDD16_001664</name>
</gene>
<keyword evidence="5 8" id="KW-0456">Lyase</keyword>
<dbReference type="EMBL" id="JACCFH010000001">
    <property type="protein sequence ID" value="NYG32678.1"/>
    <property type="molecule type" value="Genomic_DNA"/>
</dbReference>
<dbReference type="SMART" id="SM00947">
    <property type="entry name" value="Pro_CA"/>
    <property type="match status" value="1"/>
</dbReference>
<feature type="binding site" evidence="7">
    <location>
        <position position="151"/>
    </location>
    <ligand>
        <name>Zn(2+)</name>
        <dbReference type="ChEBI" id="CHEBI:29105"/>
    </ligand>
</feature>
<comment type="catalytic activity">
    <reaction evidence="6">
        <text>hydrogencarbonate + H(+) = CO2 + H2O</text>
        <dbReference type="Rhea" id="RHEA:10748"/>
        <dbReference type="ChEBI" id="CHEBI:15377"/>
        <dbReference type="ChEBI" id="CHEBI:15378"/>
        <dbReference type="ChEBI" id="CHEBI:16526"/>
        <dbReference type="ChEBI" id="CHEBI:17544"/>
        <dbReference type="EC" id="4.2.1.1"/>
    </reaction>
</comment>
<organism evidence="8 9">
    <name type="scientific">Sphaerotilus montanus</name>
    <dbReference type="NCBI Taxonomy" id="522889"/>
    <lineage>
        <taxon>Bacteria</taxon>
        <taxon>Pseudomonadati</taxon>
        <taxon>Pseudomonadota</taxon>
        <taxon>Betaproteobacteria</taxon>
        <taxon>Burkholderiales</taxon>
        <taxon>Sphaerotilaceae</taxon>
        <taxon>Sphaerotilus</taxon>
    </lineage>
</organism>
<keyword evidence="4 7" id="KW-0862">Zinc</keyword>
<dbReference type="PANTHER" id="PTHR11002:SF76">
    <property type="entry name" value="CARBONIC ANHYDRASE"/>
    <property type="match status" value="1"/>
</dbReference>
<dbReference type="Pfam" id="PF00484">
    <property type="entry name" value="Pro_CA"/>
    <property type="match status" value="1"/>
</dbReference>
<evidence type="ECO:0000256" key="1">
    <source>
        <dbReference type="ARBA" id="ARBA00006217"/>
    </source>
</evidence>
<evidence type="ECO:0000256" key="2">
    <source>
        <dbReference type="ARBA" id="ARBA00012925"/>
    </source>
</evidence>
<keyword evidence="3 7" id="KW-0479">Metal-binding</keyword>
<feature type="binding site" evidence="7">
    <location>
        <position position="95"/>
    </location>
    <ligand>
        <name>Zn(2+)</name>
        <dbReference type="ChEBI" id="CHEBI:29105"/>
    </ligand>
</feature>
<dbReference type="RefSeq" id="WP_179633541.1">
    <property type="nucleotide sequence ID" value="NZ_JACCFH010000001.1"/>
</dbReference>
<dbReference type="Proteomes" id="UP000518288">
    <property type="component" value="Unassembled WGS sequence"/>
</dbReference>
<evidence type="ECO:0000313" key="8">
    <source>
        <dbReference type="EMBL" id="NYG32678.1"/>
    </source>
</evidence>
<evidence type="ECO:0000256" key="4">
    <source>
        <dbReference type="ARBA" id="ARBA00022833"/>
    </source>
</evidence>
<keyword evidence="9" id="KW-1185">Reference proteome</keyword>
<proteinExistence type="inferred from homology"/>
<accession>A0A7Y9QZH2</accession>
<dbReference type="Gene3D" id="3.40.1050.10">
    <property type="entry name" value="Carbonic anhydrase"/>
    <property type="match status" value="1"/>
</dbReference>
<dbReference type="GO" id="GO:0008270">
    <property type="term" value="F:zinc ion binding"/>
    <property type="evidence" value="ECO:0007669"/>
    <property type="project" value="InterPro"/>
</dbReference>
<evidence type="ECO:0000256" key="7">
    <source>
        <dbReference type="PIRSR" id="PIRSR601765-1"/>
    </source>
</evidence>
<dbReference type="NCBIfam" id="NF011765">
    <property type="entry name" value="PRK15219.1"/>
    <property type="match status" value="1"/>
</dbReference>
<dbReference type="EC" id="4.2.1.1" evidence="2"/>
<dbReference type="SUPFAM" id="SSF53056">
    <property type="entry name" value="beta-carbonic anhydrase, cab"/>
    <property type="match status" value="1"/>
</dbReference>
<comment type="cofactor">
    <cofactor evidence="7">
        <name>Zn(2+)</name>
        <dbReference type="ChEBI" id="CHEBI:29105"/>
    </cofactor>
    <text evidence="7">Binds 1 zinc ion per subunit.</text>
</comment>
<dbReference type="CDD" id="cd03378">
    <property type="entry name" value="beta_CA_cladeC"/>
    <property type="match status" value="1"/>
</dbReference>
<dbReference type="PANTHER" id="PTHR11002">
    <property type="entry name" value="CARBONIC ANHYDRASE"/>
    <property type="match status" value="1"/>
</dbReference>
<feature type="binding site" evidence="7">
    <location>
        <position position="97"/>
    </location>
    <ligand>
        <name>Zn(2+)</name>
        <dbReference type="ChEBI" id="CHEBI:29105"/>
    </ligand>
</feature>
<dbReference type="AlphaFoldDB" id="A0A7Y9QZH2"/>
<reference evidence="8 9" key="1">
    <citation type="submission" date="2020-07" db="EMBL/GenBank/DDBJ databases">
        <title>Genomic Encyclopedia of Archaeal and Bacterial Type Strains, Phase II (KMG-II): from individual species to whole genera.</title>
        <authorList>
            <person name="Goeker M."/>
        </authorList>
    </citation>
    <scope>NUCLEOTIDE SEQUENCE [LARGE SCALE GENOMIC DNA]</scope>
    <source>
        <strain evidence="8 9">DSM 21226</strain>
    </source>
</reference>